<reference evidence="2 3" key="1">
    <citation type="submission" date="2023-02" db="EMBL/GenBank/DDBJ databases">
        <title>Genome sequence of Mucilaginibacter jinjuensis strain KACC 16571.</title>
        <authorList>
            <person name="Kim S."/>
            <person name="Heo J."/>
            <person name="Kwon S.-W."/>
        </authorList>
    </citation>
    <scope>NUCLEOTIDE SEQUENCE [LARGE SCALE GENOMIC DNA]</scope>
    <source>
        <strain evidence="2 3">KACC 16571</strain>
    </source>
</reference>
<evidence type="ECO:0000313" key="3">
    <source>
        <dbReference type="Proteomes" id="UP001216139"/>
    </source>
</evidence>
<dbReference type="EMBL" id="CP117167">
    <property type="protein sequence ID" value="WCT11030.1"/>
    <property type="molecule type" value="Genomic_DNA"/>
</dbReference>
<dbReference type="Pfam" id="PF13175">
    <property type="entry name" value="AAA_15"/>
    <property type="match status" value="1"/>
</dbReference>
<proteinExistence type="predicted"/>
<dbReference type="Gene3D" id="3.40.50.300">
    <property type="entry name" value="P-loop containing nucleotide triphosphate hydrolases"/>
    <property type="match status" value="1"/>
</dbReference>
<accession>A0ABY7T3K3</accession>
<sequence length="652" mass="75925">MEQGLKLIAIKPLLHCAPKFLRVLNPGEVYYLYQGYKISPHTKTQEKITLPQTTVPAIFDIGHIKVELSAIVGKNGSGKSSLVELFYAILYNIAHRLDFIEEGDEEGEPYLKEPDVFADIYYQLNGTHYRIRSVGSQLLLNEFNSNGIGFKKSRGIRNLNQLSALFYCIVINYSQYSLNSRDLGHWIKAIFHKNDAYQTPIVLNPFRKEGNIDINTETYLVRSRLLANIMEGKDYALWFNSEQKIPERLIFELDEDKLGYKPEEEKRKELLEHYETYWPDTDRAIIDHFFSGKKIELGNGELEEFAKKYILLKLESISRKYKPYWRFRDFMNPESDQLRPFVAKLKGDLSHVAYKIKQAIHFLYLTTLPKLKKGFARSVFGLIQRIKAAREKEAGLPIIELIPPSFFKVDIEFHNKHDRFNLLSSGEKQKIYALSSLIYHLKNLNSVKVDTTNIPRAEKLVKYQNINIIFDEVELYYHPELQRRFIKDMFDNIRAAKLNDIKAINFLFVTHSPFILSDIPNNHILYLKAKQYKTEQLAQVAETFGGNIHDLLANSFFLDENGFMGEYARQVITSAFYYLSPDDRKSQKKPELEIEWDELKVRSVIDMIGEPLIKRSLNELFTDKFLPTVSEIDREIKRLQGLKAAKQSQSQP</sequence>
<keyword evidence="3" id="KW-1185">Reference proteome</keyword>
<feature type="domain" description="Endonuclease GajA/Old nuclease/RecF-like AAA" evidence="1">
    <location>
        <begin position="66"/>
        <end position="515"/>
    </location>
</feature>
<dbReference type="Proteomes" id="UP001216139">
    <property type="component" value="Chromosome"/>
</dbReference>
<gene>
    <name evidence="2" type="ORF">PQO05_20030</name>
</gene>
<dbReference type="InterPro" id="IPR027417">
    <property type="entry name" value="P-loop_NTPase"/>
</dbReference>
<evidence type="ECO:0000313" key="2">
    <source>
        <dbReference type="EMBL" id="WCT11030.1"/>
    </source>
</evidence>
<evidence type="ECO:0000259" key="1">
    <source>
        <dbReference type="Pfam" id="PF13175"/>
    </source>
</evidence>
<name>A0ABY7T3K3_9SPHI</name>
<dbReference type="SUPFAM" id="SSF52540">
    <property type="entry name" value="P-loop containing nucleoside triphosphate hydrolases"/>
    <property type="match status" value="1"/>
</dbReference>
<protein>
    <submittedName>
        <fullName evidence="2">AAA family ATPase</fullName>
    </submittedName>
</protein>
<organism evidence="2 3">
    <name type="scientific">Mucilaginibacter jinjuensis</name>
    <dbReference type="NCBI Taxonomy" id="1176721"/>
    <lineage>
        <taxon>Bacteria</taxon>
        <taxon>Pseudomonadati</taxon>
        <taxon>Bacteroidota</taxon>
        <taxon>Sphingobacteriia</taxon>
        <taxon>Sphingobacteriales</taxon>
        <taxon>Sphingobacteriaceae</taxon>
        <taxon>Mucilaginibacter</taxon>
    </lineage>
</organism>
<dbReference type="RefSeq" id="WP_273629217.1">
    <property type="nucleotide sequence ID" value="NZ_CP117167.1"/>
</dbReference>
<dbReference type="InterPro" id="IPR041685">
    <property type="entry name" value="AAA_GajA/Old/RecF-like"/>
</dbReference>